<sequence>MADYVCFPVPHRAMTREYPHIFPFNDTFEAELAALDETCGFTAFLEEYLVFPPKGPQPPSPTSDGECDMFDTLTSGMYFLNRCFNTYHITTGCPYAVDPITNPPDGVHLRSGVTAPAGRSRPGINPGPRALTSSPRVIERLNKTIIVSGQLDLTLPSNGTLLAIQNMTWNGVMGFQSAPADPFFVPYVAAAIDGEPPNFDVWSLAGTGLMGKLRAERGLTFVDVFLAGHQLPQWQPAAAFRQLEYALPRVESMSGWRTGRL</sequence>
<dbReference type="OrthoDB" id="443318at2759"/>
<organism evidence="6 7">
    <name type="scientific">Mycena venus</name>
    <dbReference type="NCBI Taxonomy" id="2733690"/>
    <lineage>
        <taxon>Eukaryota</taxon>
        <taxon>Fungi</taxon>
        <taxon>Dikarya</taxon>
        <taxon>Basidiomycota</taxon>
        <taxon>Agaricomycotina</taxon>
        <taxon>Agaricomycetes</taxon>
        <taxon>Agaricomycetidae</taxon>
        <taxon>Agaricales</taxon>
        <taxon>Marasmiineae</taxon>
        <taxon>Mycenaceae</taxon>
        <taxon>Mycena</taxon>
    </lineage>
</organism>
<evidence type="ECO:0000256" key="1">
    <source>
        <dbReference type="ARBA" id="ARBA00009431"/>
    </source>
</evidence>
<dbReference type="GO" id="GO:0004185">
    <property type="term" value="F:serine-type carboxypeptidase activity"/>
    <property type="evidence" value="ECO:0007669"/>
    <property type="project" value="InterPro"/>
</dbReference>
<dbReference type="AlphaFoldDB" id="A0A8H7CW62"/>
<gene>
    <name evidence="6" type="ORF">MVEN_01346000</name>
</gene>
<accession>A0A8H7CW62</accession>
<reference evidence="6" key="1">
    <citation type="submission" date="2020-05" db="EMBL/GenBank/DDBJ databases">
        <title>Mycena genomes resolve the evolution of fungal bioluminescence.</title>
        <authorList>
            <person name="Tsai I.J."/>
        </authorList>
    </citation>
    <scope>NUCLEOTIDE SEQUENCE</scope>
    <source>
        <strain evidence="6">CCC161011</strain>
    </source>
</reference>
<evidence type="ECO:0000256" key="4">
    <source>
        <dbReference type="ARBA" id="ARBA00022801"/>
    </source>
</evidence>
<evidence type="ECO:0000313" key="7">
    <source>
        <dbReference type="Proteomes" id="UP000620124"/>
    </source>
</evidence>
<evidence type="ECO:0000256" key="3">
    <source>
        <dbReference type="ARBA" id="ARBA00022670"/>
    </source>
</evidence>
<proteinExistence type="inferred from homology"/>
<dbReference type="Pfam" id="PF00450">
    <property type="entry name" value="Peptidase_S10"/>
    <property type="match status" value="1"/>
</dbReference>
<dbReference type="SUPFAM" id="SSF53474">
    <property type="entry name" value="alpha/beta-Hydrolases"/>
    <property type="match status" value="1"/>
</dbReference>
<protein>
    <submittedName>
        <fullName evidence="6">Carboxypeptidase</fullName>
    </submittedName>
</protein>
<comment type="similarity">
    <text evidence="1">Belongs to the peptidase S10 family.</text>
</comment>
<keyword evidence="3" id="KW-0645">Protease</keyword>
<comment type="caution">
    <text evidence="6">The sequence shown here is derived from an EMBL/GenBank/DDBJ whole genome shotgun (WGS) entry which is preliminary data.</text>
</comment>
<dbReference type="EMBL" id="JACAZI010000010">
    <property type="protein sequence ID" value="KAF7350412.1"/>
    <property type="molecule type" value="Genomic_DNA"/>
</dbReference>
<keyword evidence="2 6" id="KW-0121">Carboxypeptidase</keyword>
<evidence type="ECO:0000313" key="6">
    <source>
        <dbReference type="EMBL" id="KAF7350412.1"/>
    </source>
</evidence>
<evidence type="ECO:0000256" key="2">
    <source>
        <dbReference type="ARBA" id="ARBA00022645"/>
    </source>
</evidence>
<dbReference type="Proteomes" id="UP000620124">
    <property type="component" value="Unassembled WGS sequence"/>
</dbReference>
<name>A0A8H7CW62_9AGAR</name>
<dbReference type="GO" id="GO:0006508">
    <property type="term" value="P:proteolysis"/>
    <property type="evidence" value="ECO:0007669"/>
    <property type="project" value="UniProtKB-KW"/>
</dbReference>
<keyword evidence="5" id="KW-0325">Glycoprotein</keyword>
<keyword evidence="4" id="KW-0378">Hydrolase</keyword>
<dbReference type="InterPro" id="IPR001563">
    <property type="entry name" value="Peptidase_S10"/>
</dbReference>
<dbReference type="Gene3D" id="3.40.50.1820">
    <property type="entry name" value="alpha/beta hydrolase"/>
    <property type="match status" value="1"/>
</dbReference>
<dbReference type="InterPro" id="IPR029058">
    <property type="entry name" value="AB_hydrolase_fold"/>
</dbReference>
<evidence type="ECO:0000256" key="5">
    <source>
        <dbReference type="ARBA" id="ARBA00023180"/>
    </source>
</evidence>
<keyword evidence="7" id="KW-1185">Reference proteome</keyword>